<dbReference type="Proteomes" id="UP000319138">
    <property type="component" value="Unassembled WGS sequence"/>
</dbReference>
<protein>
    <submittedName>
        <fullName evidence="1">Uncharacterized protein</fullName>
    </submittedName>
</protein>
<proteinExistence type="predicted"/>
<evidence type="ECO:0000313" key="1">
    <source>
        <dbReference type="EMBL" id="TSJ88014.1"/>
    </source>
</evidence>
<dbReference type="RefSeq" id="WP_144190392.1">
    <property type="nucleotide sequence ID" value="NZ_VMHL01000006.1"/>
</dbReference>
<evidence type="ECO:0000313" key="2">
    <source>
        <dbReference type="Proteomes" id="UP000319138"/>
    </source>
</evidence>
<dbReference type="AlphaFoldDB" id="A0A556RGL4"/>
<name>A0A556RGL4_9GAMM</name>
<comment type="caution">
    <text evidence="1">The sequence shown here is derived from an EMBL/GenBank/DDBJ whole genome shotgun (WGS) entry which is preliminary data.</text>
</comment>
<gene>
    <name evidence="1" type="ORF">FPQ14_11785</name>
</gene>
<reference evidence="1 2" key="1">
    <citation type="submission" date="2019-07" db="EMBL/GenBank/DDBJ databases">
        <title>Gilliamella genomes.</title>
        <authorList>
            <person name="Zheng H."/>
        </authorList>
    </citation>
    <scope>NUCLEOTIDE SEQUENCE [LARGE SCALE GENOMIC DNA]</scope>
    <source>
        <strain evidence="1 2">W8131</strain>
    </source>
</reference>
<organism evidence="1 2">
    <name type="scientific">Gilliamella apicola</name>
    <dbReference type="NCBI Taxonomy" id="1196095"/>
    <lineage>
        <taxon>Bacteria</taxon>
        <taxon>Pseudomonadati</taxon>
        <taxon>Pseudomonadota</taxon>
        <taxon>Gammaproteobacteria</taxon>
        <taxon>Orbales</taxon>
        <taxon>Orbaceae</taxon>
        <taxon>Gilliamella</taxon>
    </lineage>
</organism>
<dbReference type="EMBL" id="VMHL01000006">
    <property type="protein sequence ID" value="TSJ88014.1"/>
    <property type="molecule type" value="Genomic_DNA"/>
</dbReference>
<sequence>MIIDAIQEYITAYHNLSKAITNDQEKQYFVEHADVSKETGLLKNLISSKTMLQPAFELLLKINKEEALDIIKSWYLSRNISRAITDPVEDLAIMFTDIKEILGEEELDKLLKNRKFLKKNMKNKIIKRRLREAIRFAKEED</sequence>
<accession>A0A556RGL4</accession>